<dbReference type="HOGENOM" id="CLU_000288_81_13_1"/>
<dbReference type="EMBL" id="KL142387">
    <property type="protein sequence ID" value="KDR73028.1"/>
    <property type="molecule type" value="Genomic_DNA"/>
</dbReference>
<evidence type="ECO:0000313" key="12">
    <source>
        <dbReference type="EMBL" id="KDR73028.1"/>
    </source>
</evidence>
<keyword evidence="2 10" id="KW-0723">Serine/threonine-protein kinase</keyword>
<dbReference type="PROSITE" id="PS00107">
    <property type="entry name" value="PROTEIN_KINASE_ATP"/>
    <property type="match status" value="1"/>
</dbReference>
<keyword evidence="13" id="KW-1185">Reference proteome</keyword>
<dbReference type="EC" id="2.7.11.1" evidence="1"/>
<evidence type="ECO:0000256" key="2">
    <source>
        <dbReference type="ARBA" id="ARBA00022527"/>
    </source>
</evidence>
<dbReference type="GO" id="GO:0050684">
    <property type="term" value="P:regulation of mRNA processing"/>
    <property type="evidence" value="ECO:0007669"/>
    <property type="project" value="TreeGrafter"/>
</dbReference>
<dbReference type="GO" id="GO:0004674">
    <property type="term" value="F:protein serine/threonine kinase activity"/>
    <property type="evidence" value="ECO:0007669"/>
    <property type="project" value="UniProtKB-KW"/>
</dbReference>
<evidence type="ECO:0000256" key="4">
    <source>
        <dbReference type="ARBA" id="ARBA00022741"/>
    </source>
</evidence>
<dbReference type="GO" id="GO:0005524">
    <property type="term" value="F:ATP binding"/>
    <property type="evidence" value="ECO:0007669"/>
    <property type="project" value="UniProtKB-UniRule"/>
</dbReference>
<feature type="binding site" evidence="9">
    <location>
        <position position="148"/>
    </location>
    <ligand>
        <name>ATP</name>
        <dbReference type="ChEBI" id="CHEBI:30616"/>
    </ligand>
</feature>
<evidence type="ECO:0000256" key="6">
    <source>
        <dbReference type="ARBA" id="ARBA00022840"/>
    </source>
</evidence>
<dbReference type="PROSITE" id="PS00108">
    <property type="entry name" value="PROTEIN_KINASE_ST"/>
    <property type="match status" value="1"/>
</dbReference>
<comment type="catalytic activity">
    <reaction evidence="7">
        <text>L-threonyl-[protein] + ATP = O-phospho-L-threonyl-[protein] + ADP + H(+)</text>
        <dbReference type="Rhea" id="RHEA:46608"/>
        <dbReference type="Rhea" id="RHEA-COMP:11060"/>
        <dbReference type="Rhea" id="RHEA-COMP:11605"/>
        <dbReference type="ChEBI" id="CHEBI:15378"/>
        <dbReference type="ChEBI" id="CHEBI:30013"/>
        <dbReference type="ChEBI" id="CHEBI:30616"/>
        <dbReference type="ChEBI" id="CHEBI:61977"/>
        <dbReference type="ChEBI" id="CHEBI:456216"/>
        <dbReference type="EC" id="2.7.11.1"/>
    </reaction>
</comment>
<evidence type="ECO:0000256" key="5">
    <source>
        <dbReference type="ARBA" id="ARBA00022777"/>
    </source>
</evidence>
<comment type="similarity">
    <text evidence="10">Belongs to the protein kinase superfamily.</text>
</comment>
<protein>
    <recommendedName>
        <fullName evidence="1">non-specific serine/threonine protein kinase</fullName>
        <ecNumber evidence="1">2.7.11.1</ecNumber>
    </recommendedName>
</protein>
<proteinExistence type="inferred from homology"/>
<name>A0A067T1Z8_GALM3</name>
<dbReference type="Pfam" id="PF00069">
    <property type="entry name" value="Pkinase"/>
    <property type="match status" value="2"/>
</dbReference>
<keyword evidence="6 9" id="KW-0067">ATP-binding</keyword>
<dbReference type="SUPFAM" id="SSF56112">
    <property type="entry name" value="Protein kinase-like (PK-like)"/>
    <property type="match status" value="1"/>
</dbReference>
<organism evidence="12 13">
    <name type="scientific">Galerina marginata (strain CBS 339.88)</name>
    <dbReference type="NCBI Taxonomy" id="685588"/>
    <lineage>
        <taxon>Eukaryota</taxon>
        <taxon>Fungi</taxon>
        <taxon>Dikarya</taxon>
        <taxon>Basidiomycota</taxon>
        <taxon>Agaricomycotina</taxon>
        <taxon>Agaricomycetes</taxon>
        <taxon>Agaricomycetidae</taxon>
        <taxon>Agaricales</taxon>
        <taxon>Agaricineae</taxon>
        <taxon>Strophariaceae</taxon>
        <taxon>Galerina</taxon>
    </lineage>
</organism>
<reference evidence="13" key="1">
    <citation type="journal article" date="2014" name="Proc. Natl. Acad. Sci. U.S.A.">
        <title>Extensive sampling of basidiomycete genomes demonstrates inadequacy of the white-rot/brown-rot paradigm for wood decay fungi.</title>
        <authorList>
            <person name="Riley R."/>
            <person name="Salamov A.A."/>
            <person name="Brown D.W."/>
            <person name="Nagy L.G."/>
            <person name="Floudas D."/>
            <person name="Held B.W."/>
            <person name="Levasseur A."/>
            <person name="Lombard V."/>
            <person name="Morin E."/>
            <person name="Otillar R."/>
            <person name="Lindquist E.A."/>
            <person name="Sun H."/>
            <person name="LaButti K.M."/>
            <person name="Schmutz J."/>
            <person name="Jabbour D."/>
            <person name="Luo H."/>
            <person name="Baker S.E."/>
            <person name="Pisabarro A.G."/>
            <person name="Walton J.D."/>
            <person name="Blanchette R.A."/>
            <person name="Henrissat B."/>
            <person name="Martin F."/>
            <person name="Cullen D."/>
            <person name="Hibbett D.S."/>
            <person name="Grigoriev I.V."/>
        </authorList>
    </citation>
    <scope>NUCLEOTIDE SEQUENCE [LARGE SCALE GENOMIC DNA]</scope>
    <source>
        <strain evidence="13">CBS 339.88</strain>
    </source>
</reference>
<feature type="domain" description="Protein kinase" evidence="11">
    <location>
        <begin position="116"/>
        <end position="497"/>
    </location>
</feature>
<evidence type="ECO:0000313" key="13">
    <source>
        <dbReference type="Proteomes" id="UP000027222"/>
    </source>
</evidence>
<dbReference type="GO" id="GO:0000245">
    <property type="term" value="P:spliceosomal complex assembly"/>
    <property type="evidence" value="ECO:0007669"/>
    <property type="project" value="TreeGrafter"/>
</dbReference>
<evidence type="ECO:0000256" key="9">
    <source>
        <dbReference type="PROSITE-ProRule" id="PRU10141"/>
    </source>
</evidence>
<accession>A0A067T1Z8</accession>
<keyword evidence="5" id="KW-0418">Kinase</keyword>
<dbReference type="Gene3D" id="3.30.200.20">
    <property type="entry name" value="Phosphorylase Kinase, domain 1"/>
    <property type="match status" value="1"/>
</dbReference>
<evidence type="ECO:0000259" key="11">
    <source>
        <dbReference type="PROSITE" id="PS50011"/>
    </source>
</evidence>
<dbReference type="Proteomes" id="UP000027222">
    <property type="component" value="Unassembled WGS sequence"/>
</dbReference>
<dbReference type="SMART" id="SM00220">
    <property type="entry name" value="S_TKc"/>
    <property type="match status" value="1"/>
</dbReference>
<dbReference type="PANTHER" id="PTHR47634">
    <property type="entry name" value="PROTEIN KINASE DOMAIN-CONTAINING PROTEIN-RELATED"/>
    <property type="match status" value="1"/>
</dbReference>
<evidence type="ECO:0000256" key="3">
    <source>
        <dbReference type="ARBA" id="ARBA00022679"/>
    </source>
</evidence>
<dbReference type="OrthoDB" id="5979581at2759"/>
<evidence type="ECO:0000256" key="1">
    <source>
        <dbReference type="ARBA" id="ARBA00012513"/>
    </source>
</evidence>
<dbReference type="InterPro" id="IPR008271">
    <property type="entry name" value="Ser/Thr_kinase_AS"/>
</dbReference>
<keyword evidence="4 9" id="KW-0547">Nucleotide-binding</keyword>
<dbReference type="InterPro" id="IPR011009">
    <property type="entry name" value="Kinase-like_dom_sf"/>
</dbReference>
<dbReference type="Gene3D" id="1.10.510.10">
    <property type="entry name" value="Transferase(Phosphotransferase) domain 1"/>
    <property type="match status" value="1"/>
</dbReference>
<dbReference type="InterPro" id="IPR017441">
    <property type="entry name" value="Protein_kinase_ATP_BS"/>
</dbReference>
<dbReference type="InterPro" id="IPR000719">
    <property type="entry name" value="Prot_kinase_dom"/>
</dbReference>
<evidence type="ECO:0000256" key="8">
    <source>
        <dbReference type="ARBA" id="ARBA00048679"/>
    </source>
</evidence>
<gene>
    <name evidence="12" type="ORF">GALMADRAFT_281220</name>
</gene>
<dbReference type="AlphaFoldDB" id="A0A067T1Z8"/>
<evidence type="ECO:0000256" key="10">
    <source>
        <dbReference type="RuleBase" id="RU000304"/>
    </source>
</evidence>
<sequence length="500" mass="56638">MYNLHFTCQSAGSKLLIFKRIRPFHRRRVFSLRVTANRKLYTSRQILDRKPDSKSLDHIRPFRESVVTVRISDEEGGEVFASDEEPHFLTPKQGFGFNPLKLGEHLQDGQVLGNEYEVVRKLGFGANSSVWLVNFSDNSTEKHFLALKVLTVNMTAGIVYGKYLELSSARRVADANPNHPGYRHCLILRDSFVSDSYHGPHMSLVFDVLGSDMLSLQRQQPNHVFPLHITKRIIKQVLLALDYLHRDCGLVHRDVKPQNIMVAMNPSDATISDYLDKNPAAPYEPRIEPDLSADPIITVKSQPLPDFGLHSTLDNLVVKLADYGEAIPVEKIDAEEECQPILLRAPEVILGHQYSTPIDIWSVGCLVFEYLIGTPLFQLYESPSVSVADSHLQRMIELLGGFTPNFLSDCRNRADYFDEKGQNSQIFPVSITLIQIIVGELLRVKKLFPRTIEECIAHYGCLEDKDIVPAATFIRRCLTIDPSLRPSASELMQDEWLSDI</sequence>
<dbReference type="STRING" id="685588.A0A067T1Z8"/>
<dbReference type="PROSITE" id="PS50011">
    <property type="entry name" value="PROTEIN_KINASE_DOM"/>
    <property type="match status" value="1"/>
</dbReference>
<comment type="catalytic activity">
    <reaction evidence="8">
        <text>L-seryl-[protein] + ATP = O-phospho-L-seryl-[protein] + ADP + H(+)</text>
        <dbReference type="Rhea" id="RHEA:17989"/>
        <dbReference type="Rhea" id="RHEA-COMP:9863"/>
        <dbReference type="Rhea" id="RHEA-COMP:11604"/>
        <dbReference type="ChEBI" id="CHEBI:15378"/>
        <dbReference type="ChEBI" id="CHEBI:29999"/>
        <dbReference type="ChEBI" id="CHEBI:30616"/>
        <dbReference type="ChEBI" id="CHEBI:83421"/>
        <dbReference type="ChEBI" id="CHEBI:456216"/>
        <dbReference type="EC" id="2.7.11.1"/>
    </reaction>
</comment>
<dbReference type="InterPro" id="IPR051334">
    <property type="entry name" value="SRPK"/>
</dbReference>
<evidence type="ECO:0000256" key="7">
    <source>
        <dbReference type="ARBA" id="ARBA00047899"/>
    </source>
</evidence>
<keyword evidence="3" id="KW-0808">Transferase</keyword>
<dbReference type="PANTHER" id="PTHR47634:SF9">
    <property type="entry name" value="PROTEIN KINASE DOMAIN-CONTAINING PROTEIN-RELATED"/>
    <property type="match status" value="1"/>
</dbReference>